<dbReference type="AlphaFoldDB" id="A0A5B7FQR6"/>
<keyword evidence="2" id="KW-1185">Reference proteome</keyword>
<evidence type="ECO:0000313" key="2">
    <source>
        <dbReference type="Proteomes" id="UP000324222"/>
    </source>
</evidence>
<reference evidence="1 2" key="1">
    <citation type="submission" date="2019-05" db="EMBL/GenBank/DDBJ databases">
        <title>Another draft genome of Portunus trituberculatus and its Hox gene families provides insights of decapod evolution.</title>
        <authorList>
            <person name="Jeong J.-H."/>
            <person name="Song I."/>
            <person name="Kim S."/>
            <person name="Choi T."/>
            <person name="Kim D."/>
            <person name="Ryu S."/>
            <person name="Kim W."/>
        </authorList>
    </citation>
    <scope>NUCLEOTIDE SEQUENCE [LARGE SCALE GENOMIC DNA]</scope>
    <source>
        <tissue evidence="1">Muscle</tissue>
    </source>
</reference>
<accession>A0A5B7FQR6</accession>
<proteinExistence type="predicted"/>
<sequence length="65" mass="7262">MGKPWRRTGRSSYSESKLPKIALGASKLLEARQQVCGVSRVAENNWAGFLDITHTQTTEGRENSR</sequence>
<organism evidence="1 2">
    <name type="scientific">Portunus trituberculatus</name>
    <name type="common">Swimming crab</name>
    <name type="synonym">Neptunus trituberculatus</name>
    <dbReference type="NCBI Taxonomy" id="210409"/>
    <lineage>
        <taxon>Eukaryota</taxon>
        <taxon>Metazoa</taxon>
        <taxon>Ecdysozoa</taxon>
        <taxon>Arthropoda</taxon>
        <taxon>Crustacea</taxon>
        <taxon>Multicrustacea</taxon>
        <taxon>Malacostraca</taxon>
        <taxon>Eumalacostraca</taxon>
        <taxon>Eucarida</taxon>
        <taxon>Decapoda</taxon>
        <taxon>Pleocyemata</taxon>
        <taxon>Brachyura</taxon>
        <taxon>Eubrachyura</taxon>
        <taxon>Portunoidea</taxon>
        <taxon>Portunidae</taxon>
        <taxon>Portuninae</taxon>
        <taxon>Portunus</taxon>
    </lineage>
</organism>
<evidence type="ECO:0000313" key="1">
    <source>
        <dbReference type="EMBL" id="MPC50120.1"/>
    </source>
</evidence>
<name>A0A5B7FQR6_PORTR</name>
<dbReference type="Proteomes" id="UP000324222">
    <property type="component" value="Unassembled WGS sequence"/>
</dbReference>
<gene>
    <name evidence="1" type="ORF">E2C01_043942</name>
</gene>
<comment type="caution">
    <text evidence="1">The sequence shown here is derived from an EMBL/GenBank/DDBJ whole genome shotgun (WGS) entry which is preliminary data.</text>
</comment>
<dbReference type="EMBL" id="VSRR010009290">
    <property type="protein sequence ID" value="MPC50120.1"/>
    <property type="molecule type" value="Genomic_DNA"/>
</dbReference>
<protein>
    <submittedName>
        <fullName evidence="1">Uncharacterized protein</fullName>
    </submittedName>
</protein>